<evidence type="ECO:0000313" key="4">
    <source>
        <dbReference type="Proteomes" id="UP001189122"/>
    </source>
</evidence>
<keyword evidence="1" id="KW-0106">Calcium</keyword>
<dbReference type="Proteomes" id="UP001189122">
    <property type="component" value="Unassembled WGS sequence"/>
</dbReference>
<dbReference type="GO" id="GO:0005509">
    <property type="term" value="F:calcium ion binding"/>
    <property type="evidence" value="ECO:0007669"/>
    <property type="project" value="InterPro"/>
</dbReference>
<dbReference type="Gene3D" id="1.10.238.10">
    <property type="entry name" value="EF-hand"/>
    <property type="match status" value="1"/>
</dbReference>
<dbReference type="InterPro" id="IPR018247">
    <property type="entry name" value="EF_Hand_1_Ca_BS"/>
</dbReference>
<evidence type="ECO:0000259" key="2">
    <source>
        <dbReference type="PROSITE" id="PS50222"/>
    </source>
</evidence>
<dbReference type="AlphaFoldDB" id="A0A7I8IKE0"/>
<dbReference type="PANTHER" id="PTHR47319:SF6">
    <property type="entry name" value="OS06G0683400 PROTEIN"/>
    <property type="match status" value="1"/>
</dbReference>
<dbReference type="PROSITE" id="PS00018">
    <property type="entry name" value="EF_HAND_1"/>
    <property type="match status" value="1"/>
</dbReference>
<keyword evidence="4" id="KW-1185">Reference proteome</keyword>
<name>A0A7I8IKE0_SPIIN</name>
<dbReference type="InterPro" id="IPR044205">
    <property type="entry name" value="KIC/PBP1/KRP1"/>
</dbReference>
<dbReference type="PROSITE" id="PS50222">
    <property type="entry name" value="EF_HAND_2"/>
    <property type="match status" value="1"/>
</dbReference>
<protein>
    <recommendedName>
        <fullName evidence="2">EF-hand domain-containing protein</fullName>
    </recommendedName>
</protein>
<dbReference type="EMBL" id="CACRZD030000004">
    <property type="protein sequence ID" value="CAA6658358.1"/>
    <property type="molecule type" value="Genomic_DNA"/>
</dbReference>
<accession>A0A7I8IKE0</accession>
<dbReference type="InterPro" id="IPR002048">
    <property type="entry name" value="EF_hand_dom"/>
</dbReference>
<gene>
    <name evidence="3" type="ORF">SI7747_04004805</name>
</gene>
<sequence>MAGFGPVDGWVGRSEFEDYLPVMAEKLGAEGLLEELCNGFRLLADPRRGLITFASLKQNAAALGLEGLSDGELMGMLQEGDMDGDGALDELEFCVLMFRLSPELMAESHRVVDEALRHELMNESVFFF</sequence>
<dbReference type="InterPro" id="IPR011992">
    <property type="entry name" value="EF-hand-dom_pair"/>
</dbReference>
<proteinExistence type="predicted"/>
<feature type="domain" description="EF-hand" evidence="2">
    <location>
        <begin position="68"/>
        <end position="103"/>
    </location>
</feature>
<evidence type="ECO:0000256" key="1">
    <source>
        <dbReference type="ARBA" id="ARBA00022837"/>
    </source>
</evidence>
<dbReference type="SUPFAM" id="SSF47473">
    <property type="entry name" value="EF-hand"/>
    <property type="match status" value="1"/>
</dbReference>
<dbReference type="EMBL" id="LR743591">
    <property type="protein sequence ID" value="CAA2618638.1"/>
    <property type="molecule type" value="Genomic_DNA"/>
</dbReference>
<evidence type="ECO:0000313" key="3">
    <source>
        <dbReference type="EMBL" id="CAA2618638.1"/>
    </source>
</evidence>
<reference evidence="3 4" key="1">
    <citation type="submission" date="2019-12" db="EMBL/GenBank/DDBJ databases">
        <authorList>
            <person name="Scholz U."/>
            <person name="Mascher M."/>
            <person name="Fiebig A."/>
        </authorList>
    </citation>
    <scope>NUCLEOTIDE SEQUENCE</scope>
</reference>
<dbReference type="Pfam" id="PF13833">
    <property type="entry name" value="EF-hand_8"/>
    <property type="match status" value="1"/>
</dbReference>
<dbReference type="PANTHER" id="PTHR47319">
    <property type="entry name" value="CALCIUM-BINDING PROTEIN KIC"/>
    <property type="match status" value="1"/>
</dbReference>
<organism evidence="3">
    <name type="scientific">Spirodela intermedia</name>
    <name type="common">Intermediate duckweed</name>
    <dbReference type="NCBI Taxonomy" id="51605"/>
    <lineage>
        <taxon>Eukaryota</taxon>
        <taxon>Viridiplantae</taxon>
        <taxon>Streptophyta</taxon>
        <taxon>Embryophyta</taxon>
        <taxon>Tracheophyta</taxon>
        <taxon>Spermatophyta</taxon>
        <taxon>Magnoliopsida</taxon>
        <taxon>Liliopsida</taxon>
        <taxon>Araceae</taxon>
        <taxon>Lemnoideae</taxon>
        <taxon>Spirodela</taxon>
    </lineage>
</organism>